<evidence type="ECO:0000256" key="1">
    <source>
        <dbReference type="ARBA" id="ARBA00008520"/>
    </source>
</evidence>
<dbReference type="InterPro" id="IPR006059">
    <property type="entry name" value="SBP"/>
</dbReference>
<dbReference type="GO" id="GO:0055052">
    <property type="term" value="C:ATP-binding cassette (ABC) transporter complex, substrate-binding subunit-containing"/>
    <property type="evidence" value="ECO:0007669"/>
    <property type="project" value="TreeGrafter"/>
</dbReference>
<accession>A0A2T2WGS1</accession>
<gene>
    <name evidence="5" type="ORF">C7B45_10825</name>
</gene>
<dbReference type="AlphaFoldDB" id="A0A2T2WGS1"/>
<dbReference type="PANTHER" id="PTHR30061">
    <property type="entry name" value="MALTOSE-BINDING PERIPLASMIC PROTEIN"/>
    <property type="match status" value="1"/>
</dbReference>
<evidence type="ECO:0000256" key="2">
    <source>
        <dbReference type="ARBA" id="ARBA00022448"/>
    </source>
</evidence>
<evidence type="ECO:0000256" key="4">
    <source>
        <dbReference type="SAM" id="SignalP"/>
    </source>
</evidence>
<dbReference type="Gene3D" id="3.40.190.10">
    <property type="entry name" value="Periplasmic binding protein-like II"/>
    <property type="match status" value="2"/>
</dbReference>
<dbReference type="GO" id="GO:0015768">
    <property type="term" value="P:maltose transport"/>
    <property type="evidence" value="ECO:0007669"/>
    <property type="project" value="TreeGrafter"/>
</dbReference>
<keyword evidence="2" id="KW-0813">Transport</keyword>
<evidence type="ECO:0000313" key="6">
    <source>
        <dbReference type="Proteomes" id="UP000241848"/>
    </source>
</evidence>
<organism evidence="5 6">
    <name type="scientific">Sulfobacillus acidophilus</name>
    <dbReference type="NCBI Taxonomy" id="53633"/>
    <lineage>
        <taxon>Bacteria</taxon>
        <taxon>Bacillati</taxon>
        <taxon>Bacillota</taxon>
        <taxon>Clostridia</taxon>
        <taxon>Eubacteriales</taxon>
        <taxon>Clostridiales Family XVII. Incertae Sedis</taxon>
        <taxon>Sulfobacillus</taxon>
    </lineage>
</organism>
<comment type="caution">
    <text evidence="5">The sequence shown here is derived from an EMBL/GenBank/DDBJ whole genome shotgun (WGS) entry which is preliminary data.</text>
</comment>
<dbReference type="CDD" id="cd14748">
    <property type="entry name" value="PBP2_UgpB"/>
    <property type="match status" value="1"/>
</dbReference>
<dbReference type="GO" id="GO:1901982">
    <property type="term" value="F:maltose binding"/>
    <property type="evidence" value="ECO:0007669"/>
    <property type="project" value="TreeGrafter"/>
</dbReference>
<dbReference type="Proteomes" id="UP000241848">
    <property type="component" value="Unassembled WGS sequence"/>
</dbReference>
<name>A0A2T2WGS1_9FIRM</name>
<feature type="signal peptide" evidence="4">
    <location>
        <begin position="1"/>
        <end position="33"/>
    </location>
</feature>
<dbReference type="PANTHER" id="PTHR30061:SF50">
    <property type="entry name" value="MALTOSE_MALTODEXTRIN-BINDING PERIPLASMIC PROTEIN"/>
    <property type="match status" value="1"/>
</dbReference>
<protein>
    <recommendedName>
        <fullName evidence="7">Sugar ABC transporter substrate-binding protein</fullName>
    </recommendedName>
</protein>
<evidence type="ECO:0000256" key="3">
    <source>
        <dbReference type="ARBA" id="ARBA00022729"/>
    </source>
</evidence>
<dbReference type="SUPFAM" id="SSF53850">
    <property type="entry name" value="Periplasmic binding protein-like II"/>
    <property type="match status" value="1"/>
</dbReference>
<reference evidence="5 6" key="1">
    <citation type="journal article" date="2014" name="BMC Genomics">
        <title>Comparison of environmental and isolate Sulfobacillus genomes reveals diverse carbon, sulfur, nitrogen, and hydrogen metabolisms.</title>
        <authorList>
            <person name="Justice N.B."/>
            <person name="Norman A."/>
            <person name="Brown C.T."/>
            <person name="Singh A."/>
            <person name="Thomas B.C."/>
            <person name="Banfield J.F."/>
        </authorList>
    </citation>
    <scope>NUCLEOTIDE SEQUENCE [LARGE SCALE GENOMIC DNA]</scope>
    <source>
        <strain evidence="5">AMDSBA3</strain>
    </source>
</reference>
<sequence length="429" mass="46063">MRRRGRIIMSKARKLKAVTGISALLMVCGTATAFGRVPAATAKPVTITFDAMEYSAAALKFFPRFAKEFEATHPNIKVNVRVISWSSGEQVLNTEIGAGHAPNVAIIGTRWLPGYVNDGLIQPLTSYMTPSFTREFYPAALDSVKYKGTVYALPEAMSVRLLVYNKNLFKKAGIAGPPKTWTQLAADAIKIHKKTGQSGYALVGSQVETSLDYWYPMWGFGGKIFSGASGAAAASPADVKALQFLVNLIHNGGTEASVTAATRTGLEPVFAAGKIGMMIDGPWLVADALAAKLPVGVASVPSQPGVPAKNVAITDSFVMFKNSSKAQLKAAWEFTQFMFTKPVRTYFDKVEGMLPTMKIVGQEPFFRNSPEFAPYLKALNGPTRFEPVVPGFQAVSLAYTDAVEAAYSGSLSPKQALQQAVPKITAALK</sequence>
<evidence type="ECO:0000313" key="5">
    <source>
        <dbReference type="EMBL" id="PSR21434.1"/>
    </source>
</evidence>
<dbReference type="Pfam" id="PF01547">
    <property type="entry name" value="SBP_bac_1"/>
    <property type="match status" value="1"/>
</dbReference>
<feature type="chain" id="PRO_5015760549" description="Sugar ABC transporter substrate-binding protein" evidence="4">
    <location>
        <begin position="34"/>
        <end position="429"/>
    </location>
</feature>
<comment type="similarity">
    <text evidence="1">Belongs to the bacterial solute-binding protein 1 family.</text>
</comment>
<keyword evidence="3 4" id="KW-0732">Signal</keyword>
<proteinExistence type="inferred from homology"/>
<dbReference type="EMBL" id="PXYV01000034">
    <property type="protein sequence ID" value="PSR21434.1"/>
    <property type="molecule type" value="Genomic_DNA"/>
</dbReference>
<evidence type="ECO:0008006" key="7">
    <source>
        <dbReference type="Google" id="ProtNLM"/>
    </source>
</evidence>
<dbReference type="GO" id="GO:0042956">
    <property type="term" value="P:maltodextrin transmembrane transport"/>
    <property type="evidence" value="ECO:0007669"/>
    <property type="project" value="TreeGrafter"/>
</dbReference>